<proteinExistence type="predicted"/>
<keyword evidence="2" id="KW-1185">Reference proteome</keyword>
<evidence type="ECO:0008006" key="3">
    <source>
        <dbReference type="Google" id="ProtNLM"/>
    </source>
</evidence>
<dbReference type="RefSeq" id="WP_259096708.1">
    <property type="nucleotide sequence ID" value="NZ_CP130454.1"/>
</dbReference>
<reference evidence="1 2" key="1">
    <citation type="submission" date="2022-08" db="EMBL/GenBank/DDBJ databases">
        <title>Bacterial and archaeal communities from various locations to study Microbial Dark Matter (Phase II).</title>
        <authorList>
            <person name="Stepanauskas R."/>
        </authorList>
    </citation>
    <scope>NUCLEOTIDE SEQUENCE [LARGE SCALE GENOMIC DNA]</scope>
    <source>
        <strain evidence="1 2">PD1</strain>
    </source>
</reference>
<accession>A0ABT2EPE6</accession>
<name>A0ABT2EPE6_9BACT</name>
<dbReference type="Proteomes" id="UP001204798">
    <property type="component" value="Unassembled WGS sequence"/>
</dbReference>
<gene>
    <name evidence="1" type="ORF">M2350_002251</name>
</gene>
<evidence type="ECO:0000313" key="2">
    <source>
        <dbReference type="Proteomes" id="UP001204798"/>
    </source>
</evidence>
<evidence type="ECO:0000313" key="1">
    <source>
        <dbReference type="EMBL" id="MCS3919834.1"/>
    </source>
</evidence>
<comment type="caution">
    <text evidence="1">The sequence shown here is derived from an EMBL/GenBank/DDBJ whole genome shotgun (WGS) entry which is preliminary data.</text>
</comment>
<dbReference type="EMBL" id="JANUCP010000004">
    <property type="protein sequence ID" value="MCS3919834.1"/>
    <property type="molecule type" value="Genomic_DNA"/>
</dbReference>
<organism evidence="1 2">
    <name type="scientific">Candidatus Fervidibacter sacchari</name>
    <dbReference type="NCBI Taxonomy" id="1448929"/>
    <lineage>
        <taxon>Bacteria</taxon>
        <taxon>Candidatus Fervidibacterota</taxon>
        <taxon>Candidatus Fervidibacter</taxon>
    </lineage>
</organism>
<protein>
    <recommendedName>
        <fullName evidence="3">YokE-like PH domain-containing protein</fullName>
    </recommendedName>
</protein>
<sequence length="178" mass="21131">MTWLPCLYPVKRRITVHSLRIMDEALQPGEQPIWRFCADCRDDPPQSGLKYWLMELLTFWLYWLWDVAAWGEPRMILLTDRRLLIAVALDLQEIPFAAIEDIRFRPTPFFKRETWEKAGIEVGEIVITYEGGRRFHMCVYRPKLVFERLQQALENWKQKQQAMLVGEQVSEASESQQA</sequence>